<dbReference type="Gene3D" id="3.40.50.300">
    <property type="entry name" value="P-loop containing nucleotide triphosphate hydrolases"/>
    <property type="match status" value="2"/>
</dbReference>
<dbReference type="EMBL" id="BONY01000023">
    <property type="protein sequence ID" value="GIH06042.1"/>
    <property type="molecule type" value="Genomic_DNA"/>
</dbReference>
<dbReference type="GO" id="GO:0043531">
    <property type="term" value="F:ADP binding"/>
    <property type="evidence" value="ECO:0007669"/>
    <property type="project" value="InterPro"/>
</dbReference>
<dbReference type="RefSeq" id="WP_203909863.1">
    <property type="nucleotide sequence ID" value="NZ_BONY01000023.1"/>
</dbReference>
<dbReference type="Gene3D" id="1.25.40.10">
    <property type="entry name" value="Tetratricopeptide repeat domain"/>
    <property type="match status" value="2"/>
</dbReference>
<sequence>MSENRRGQIITFYSYKGGTGRTMALANVAWILAANGKRVLVSDWDLEAPGLHRFFRPFIDLRLLDSAGGVIDLVRKYEWATTKNVEQPEGWHTEYAKVKRHAFSLNWRFPDGGTIDFLGAGHQNLDYATGLSGMDWDTFHEQLGGGQLLDALRANMKHEYDYTLIDSRTGFSDVAEVCTVHLPDVLVDCFTYSEQGILGGAQAAKSVRDKYGARKIRILPVPMRVDDAEKQKAEVSKAVAMQRFAGFPSDMTDEERAAYWAAVAVPYQSFYSYEETLATFSDQPGSPRTLLYAYEMLTRHITNGEVTSLPPMDKTVRTRTVARFTRHLTAADEQIVLRYAPEDQVWAEWISELLRTAGVRVRDPYHEVPAGADADLTPSRYLRIVSATSASVRETPPERAVTDSPLVVYVTDAVMLPGFAAAASAYVSGLSAEAAAERILKLIGVSDVEVDVNQRSYSARFPGQEPDIFGAPARNARFTGREDELLNLRAQLRTGGNATVAVLPGTLPVALQGMGGIGKTQLAIEYAHRFRAAYDVVWWISADPANFIDTLIADLGVRLKIPSQPTVLETARATIQMLERGDPHRRWLLIFDNAEELDKVGDFLPKGRGHVLITSRDQAWGDRARPIQLDVFQRAESTAHLTRRVPTIRPDEANRIAEMLGDLPIAVNAAGAWLADTGTEVSSYIQQLEQHGPNDDSVDQTFVLALQRLKQRSEAAYRLLQLCSVLAPEIDLELVYSDEMALALTKFDSSVSERIVRGSLVQQINRLALLRLDGQRSQIQVHRVLQHVVRSRMTQDELDEARHEVHVVLAASRPSSDVDDPRSWPRFRMLWPHLEASDAVSCTDEGVRQLLIDRLRYLAQRGDLPGGRRLAERMNTVWGGFLKAGLDGKRRDDVRRQLLHMRFNLANIIRDEAKFEESRALNEEVLTDQTALLGSNHPHTLMTAGGLAADLRALGRYAEALKLDQQTHATWAEFYGEDHPRTLMALNNLAAAHRHMGQFRPALAGDQFALARRRVVLGENHPHTLGSASNLGRDIREAGEYDRSVAQLRSVSETLLQQWGPDFRITLNAQANLATSLRSAGQAAEAATLLENAYERLNETLGPLGPDTLACRLSRAVNLLALNRIELATGELEEVRRAYEESLGADHPHTLLCVSNLAAAARAGTPPDAQLARQLARTASDHLARVLSDDHPYTLAARVNLAVCTAEEGDVEAAYQPIQEAATQLAKVLGPDHPDTVRCDANLAMLGGKLGINGSDAMADKALERLVMRLGRSHPAVEALVEGKLLHRIVEPHPF</sequence>
<evidence type="ECO:0000313" key="3">
    <source>
        <dbReference type="EMBL" id="GIH06042.1"/>
    </source>
</evidence>
<feature type="domain" description="DUF7779" evidence="2">
    <location>
        <begin position="709"/>
        <end position="797"/>
    </location>
</feature>
<dbReference type="Pfam" id="PF13424">
    <property type="entry name" value="TPR_12"/>
    <property type="match status" value="2"/>
</dbReference>
<dbReference type="Pfam" id="PF00931">
    <property type="entry name" value="NB-ARC"/>
    <property type="match status" value="1"/>
</dbReference>
<dbReference type="SUPFAM" id="SSF48452">
    <property type="entry name" value="TPR-like"/>
    <property type="match status" value="2"/>
</dbReference>
<dbReference type="InterPro" id="IPR002182">
    <property type="entry name" value="NB-ARC"/>
</dbReference>
<keyword evidence="4" id="KW-1185">Reference proteome</keyword>
<dbReference type="PANTHER" id="PTHR46082:SF6">
    <property type="entry name" value="AAA+ ATPASE DOMAIN-CONTAINING PROTEIN-RELATED"/>
    <property type="match status" value="1"/>
</dbReference>
<dbReference type="Pfam" id="PF25000">
    <property type="entry name" value="DUF7779"/>
    <property type="match status" value="1"/>
</dbReference>
<evidence type="ECO:0000259" key="1">
    <source>
        <dbReference type="Pfam" id="PF00931"/>
    </source>
</evidence>
<comment type="caution">
    <text evidence="3">The sequence shown here is derived from an EMBL/GenBank/DDBJ whole genome shotgun (WGS) entry which is preliminary data.</text>
</comment>
<evidence type="ECO:0000313" key="4">
    <source>
        <dbReference type="Proteomes" id="UP000612899"/>
    </source>
</evidence>
<dbReference type="PANTHER" id="PTHR46082">
    <property type="entry name" value="ATP/GTP-BINDING PROTEIN-RELATED"/>
    <property type="match status" value="1"/>
</dbReference>
<gene>
    <name evidence="3" type="ORF">Rhe02_41090</name>
</gene>
<proteinExistence type="predicted"/>
<reference evidence="3" key="1">
    <citation type="submission" date="2021-01" db="EMBL/GenBank/DDBJ databases">
        <title>Whole genome shotgun sequence of Rhizocola hellebori NBRC 109834.</title>
        <authorList>
            <person name="Komaki H."/>
            <person name="Tamura T."/>
        </authorList>
    </citation>
    <scope>NUCLEOTIDE SEQUENCE</scope>
    <source>
        <strain evidence="3">NBRC 109834</strain>
    </source>
</reference>
<dbReference type="InterPro" id="IPR053137">
    <property type="entry name" value="NLR-like"/>
</dbReference>
<dbReference type="Pfam" id="PF13374">
    <property type="entry name" value="TPR_10"/>
    <property type="match status" value="1"/>
</dbReference>
<feature type="domain" description="NB-ARC" evidence="1">
    <location>
        <begin position="509"/>
        <end position="622"/>
    </location>
</feature>
<dbReference type="Proteomes" id="UP000612899">
    <property type="component" value="Unassembled WGS sequence"/>
</dbReference>
<dbReference type="InterPro" id="IPR011990">
    <property type="entry name" value="TPR-like_helical_dom_sf"/>
</dbReference>
<dbReference type="SUPFAM" id="SSF52540">
    <property type="entry name" value="P-loop containing nucleoside triphosphate hydrolases"/>
    <property type="match status" value="2"/>
</dbReference>
<evidence type="ECO:0008006" key="5">
    <source>
        <dbReference type="Google" id="ProtNLM"/>
    </source>
</evidence>
<accession>A0A8J3VHA3</accession>
<protein>
    <recommendedName>
        <fullName evidence="5">Tetratricopeptide repeat protein</fullName>
    </recommendedName>
</protein>
<evidence type="ECO:0000259" key="2">
    <source>
        <dbReference type="Pfam" id="PF25000"/>
    </source>
</evidence>
<dbReference type="NCBIfam" id="NF040586">
    <property type="entry name" value="FxSxx_TPR"/>
    <property type="match status" value="1"/>
</dbReference>
<dbReference type="NCBIfam" id="NF047398">
    <property type="entry name" value="AAA_KGGVGR"/>
    <property type="match status" value="1"/>
</dbReference>
<name>A0A8J3VHA3_9ACTN</name>
<dbReference type="InterPro" id="IPR056681">
    <property type="entry name" value="DUF7779"/>
</dbReference>
<dbReference type="InterPro" id="IPR027417">
    <property type="entry name" value="P-loop_NTPase"/>
</dbReference>
<organism evidence="3 4">
    <name type="scientific">Rhizocola hellebori</name>
    <dbReference type="NCBI Taxonomy" id="1392758"/>
    <lineage>
        <taxon>Bacteria</taxon>
        <taxon>Bacillati</taxon>
        <taxon>Actinomycetota</taxon>
        <taxon>Actinomycetes</taxon>
        <taxon>Micromonosporales</taxon>
        <taxon>Micromonosporaceae</taxon>
        <taxon>Rhizocola</taxon>
    </lineage>
</organism>